<dbReference type="SMART" id="SM00822">
    <property type="entry name" value="PKS_KR"/>
    <property type="match status" value="1"/>
</dbReference>
<comment type="similarity">
    <text evidence="1 3">Belongs to the short-chain dehydrogenases/reductases (SDR) family.</text>
</comment>
<evidence type="ECO:0000259" key="4">
    <source>
        <dbReference type="SMART" id="SM00822"/>
    </source>
</evidence>
<dbReference type="PROSITE" id="PS00061">
    <property type="entry name" value="ADH_SHORT"/>
    <property type="match status" value="1"/>
</dbReference>
<dbReference type="Proteomes" id="UP001058860">
    <property type="component" value="Chromosome"/>
</dbReference>
<name>A0ABY5PLF8_9ACTN</name>
<gene>
    <name evidence="5" type="ORF">LRS13_08350</name>
</gene>
<accession>A0ABY5PLF8</accession>
<dbReference type="InterPro" id="IPR057326">
    <property type="entry name" value="KR_dom"/>
</dbReference>
<evidence type="ECO:0000256" key="1">
    <source>
        <dbReference type="ARBA" id="ARBA00006484"/>
    </source>
</evidence>
<dbReference type="SUPFAM" id="SSF51735">
    <property type="entry name" value="NAD(P)-binding Rossmann-fold domains"/>
    <property type="match status" value="1"/>
</dbReference>
<dbReference type="PANTHER" id="PTHR44196:SF1">
    <property type="entry name" value="DEHYDROGENASE_REDUCTASE SDR FAMILY MEMBER 7B"/>
    <property type="match status" value="1"/>
</dbReference>
<organism evidence="5 6">
    <name type="scientific">Svornostia abyssi</name>
    <dbReference type="NCBI Taxonomy" id="2898438"/>
    <lineage>
        <taxon>Bacteria</taxon>
        <taxon>Bacillati</taxon>
        <taxon>Actinomycetota</taxon>
        <taxon>Thermoleophilia</taxon>
        <taxon>Solirubrobacterales</taxon>
        <taxon>Baekduiaceae</taxon>
        <taxon>Svornostia</taxon>
    </lineage>
</organism>
<keyword evidence="2" id="KW-0560">Oxidoreductase</keyword>
<evidence type="ECO:0000256" key="2">
    <source>
        <dbReference type="ARBA" id="ARBA00023002"/>
    </source>
</evidence>
<dbReference type="PANTHER" id="PTHR44196">
    <property type="entry name" value="DEHYDROGENASE/REDUCTASE SDR FAMILY MEMBER 7B"/>
    <property type="match status" value="1"/>
</dbReference>
<dbReference type="InterPro" id="IPR036291">
    <property type="entry name" value="NAD(P)-bd_dom_sf"/>
</dbReference>
<dbReference type="EMBL" id="CP088295">
    <property type="protein sequence ID" value="UUY05514.1"/>
    <property type="molecule type" value="Genomic_DNA"/>
</dbReference>
<evidence type="ECO:0000313" key="6">
    <source>
        <dbReference type="Proteomes" id="UP001058860"/>
    </source>
</evidence>
<dbReference type="PRINTS" id="PR00080">
    <property type="entry name" value="SDRFAMILY"/>
</dbReference>
<dbReference type="PRINTS" id="PR00081">
    <property type="entry name" value="GDHRDH"/>
</dbReference>
<dbReference type="RefSeq" id="WP_353865961.1">
    <property type="nucleotide sequence ID" value="NZ_CP088295.1"/>
</dbReference>
<dbReference type="Gene3D" id="3.40.50.720">
    <property type="entry name" value="NAD(P)-binding Rossmann-like Domain"/>
    <property type="match status" value="1"/>
</dbReference>
<evidence type="ECO:0000313" key="5">
    <source>
        <dbReference type="EMBL" id="UUY05514.1"/>
    </source>
</evidence>
<sequence>MSGVKIRGARVVVTGAGSGIGQATALRCAALGAADVACVDIDGERAAATAQACRDAGAAAEPWTCDVADAHAVADLAASVEAEGEVDVLVNNAGVGIGGPFLEASTEDWDWLMGINLDGVAYGCRAFGPAMVDRGRGHVVNIASGAAYMMNRDMAAYCASKAAVVAFSRCLRADWAGSGVGVSVICPGVINTPIPSATRMFGPLAGSQESIQRRFRFGHSPDIVAKAIVKAAEKDHAVVPVGLESELAYRLLPFVPGPVQALMTRTSLGSVL</sequence>
<dbReference type="InterPro" id="IPR002347">
    <property type="entry name" value="SDR_fam"/>
</dbReference>
<reference evidence="6" key="1">
    <citation type="submission" date="2021-11" db="EMBL/GenBank/DDBJ databases">
        <title>Cultivation dependent microbiological survey of springs from the worlds oldest radium mine currently devoted to the extraction of radon-saturated water.</title>
        <authorList>
            <person name="Kapinusova G."/>
            <person name="Smrhova T."/>
            <person name="Strejcek M."/>
            <person name="Suman J."/>
            <person name="Jani K."/>
            <person name="Pajer P."/>
            <person name="Uhlik O."/>
        </authorList>
    </citation>
    <scope>NUCLEOTIDE SEQUENCE [LARGE SCALE GENOMIC DNA]</scope>
    <source>
        <strain evidence="6">J379</strain>
    </source>
</reference>
<evidence type="ECO:0000256" key="3">
    <source>
        <dbReference type="RuleBase" id="RU000363"/>
    </source>
</evidence>
<feature type="domain" description="Ketoreductase" evidence="4">
    <location>
        <begin position="9"/>
        <end position="193"/>
    </location>
</feature>
<protein>
    <submittedName>
        <fullName evidence="5">SDR family NAD(P)-dependent oxidoreductase</fullName>
    </submittedName>
</protein>
<proteinExistence type="inferred from homology"/>
<keyword evidence="6" id="KW-1185">Reference proteome</keyword>
<dbReference type="Pfam" id="PF00106">
    <property type="entry name" value="adh_short"/>
    <property type="match status" value="1"/>
</dbReference>
<dbReference type="CDD" id="cd05233">
    <property type="entry name" value="SDR_c"/>
    <property type="match status" value="1"/>
</dbReference>
<dbReference type="InterPro" id="IPR020904">
    <property type="entry name" value="Sc_DH/Rdtase_CS"/>
</dbReference>